<dbReference type="AlphaFoldDB" id="X0VIN0"/>
<keyword evidence="1" id="KW-0092">Biotin</keyword>
<dbReference type="PROSITE" id="PS00188">
    <property type="entry name" value="BIOTIN"/>
    <property type="match status" value="1"/>
</dbReference>
<dbReference type="FunFam" id="2.40.50.100:FF:000003">
    <property type="entry name" value="Acetyl-CoA carboxylase biotin carboxyl carrier protein"/>
    <property type="match status" value="1"/>
</dbReference>
<dbReference type="InterPro" id="IPR011053">
    <property type="entry name" value="Single_hybrid_motif"/>
</dbReference>
<dbReference type="PANTHER" id="PTHR45266">
    <property type="entry name" value="OXALOACETATE DECARBOXYLASE ALPHA CHAIN"/>
    <property type="match status" value="1"/>
</dbReference>
<dbReference type="SUPFAM" id="SSF51230">
    <property type="entry name" value="Single hybrid motif"/>
    <property type="match status" value="1"/>
</dbReference>
<dbReference type="InterPro" id="IPR050709">
    <property type="entry name" value="Biotin_Carboxyl_Carrier/Decarb"/>
</dbReference>
<dbReference type="PROSITE" id="PS50968">
    <property type="entry name" value="BIOTINYL_LIPOYL"/>
    <property type="match status" value="1"/>
</dbReference>
<dbReference type="CDD" id="cd06850">
    <property type="entry name" value="biotinyl_domain"/>
    <property type="match status" value="1"/>
</dbReference>
<reference evidence="3" key="1">
    <citation type="journal article" date="2014" name="Front. Microbiol.">
        <title>High frequency of phylogenetically diverse reductive dehalogenase-homologous genes in deep subseafloor sedimentary metagenomes.</title>
        <authorList>
            <person name="Kawai M."/>
            <person name="Futagami T."/>
            <person name="Toyoda A."/>
            <person name="Takaki Y."/>
            <person name="Nishi S."/>
            <person name="Hori S."/>
            <person name="Arai W."/>
            <person name="Tsubouchi T."/>
            <person name="Morono Y."/>
            <person name="Uchiyama I."/>
            <person name="Ito T."/>
            <person name="Fujiyama A."/>
            <person name="Inagaki F."/>
            <person name="Takami H."/>
        </authorList>
    </citation>
    <scope>NUCLEOTIDE SEQUENCE</scope>
    <source>
        <strain evidence="3">Expedition CK06-06</strain>
    </source>
</reference>
<sequence length="156" mass="17243">MEEGPKGLRVRVNNRWHTISLKQIGHTGLFSLIVDNCPHEFFAEERSGGFDIVIGSRAYSVLLEGRERRAPSLPAKALAAEPTKAGDWLVLSPMMGIVKEIYVSKGDTVKAGDTLIVIEAMKMNNDLKAQRSGRVQRVYVSPDERVEQGRALLLLG</sequence>
<dbReference type="Pfam" id="PF00364">
    <property type="entry name" value="Biotin_lipoyl"/>
    <property type="match status" value="1"/>
</dbReference>
<comment type="caution">
    <text evidence="3">The sequence shown here is derived from an EMBL/GenBank/DDBJ whole genome shotgun (WGS) entry which is preliminary data.</text>
</comment>
<dbReference type="Gene3D" id="2.40.50.100">
    <property type="match status" value="1"/>
</dbReference>
<accession>X0VIN0</accession>
<organism evidence="3">
    <name type="scientific">marine sediment metagenome</name>
    <dbReference type="NCBI Taxonomy" id="412755"/>
    <lineage>
        <taxon>unclassified sequences</taxon>
        <taxon>metagenomes</taxon>
        <taxon>ecological metagenomes</taxon>
    </lineage>
</organism>
<evidence type="ECO:0000256" key="1">
    <source>
        <dbReference type="ARBA" id="ARBA00023267"/>
    </source>
</evidence>
<proteinExistence type="predicted"/>
<gene>
    <name evidence="3" type="ORF">S01H1_41070</name>
</gene>
<evidence type="ECO:0000259" key="2">
    <source>
        <dbReference type="PROSITE" id="PS50968"/>
    </source>
</evidence>
<dbReference type="InterPro" id="IPR001882">
    <property type="entry name" value="Biotin_BS"/>
</dbReference>
<evidence type="ECO:0000313" key="3">
    <source>
        <dbReference type="EMBL" id="GAG11037.1"/>
    </source>
</evidence>
<protein>
    <recommendedName>
        <fullName evidence="2">Lipoyl-binding domain-containing protein</fullName>
    </recommendedName>
</protein>
<dbReference type="EMBL" id="BARS01026032">
    <property type="protein sequence ID" value="GAG11037.1"/>
    <property type="molecule type" value="Genomic_DNA"/>
</dbReference>
<name>X0VIN0_9ZZZZ</name>
<dbReference type="PANTHER" id="PTHR45266:SF3">
    <property type="entry name" value="OXALOACETATE DECARBOXYLASE ALPHA CHAIN"/>
    <property type="match status" value="1"/>
</dbReference>
<dbReference type="InterPro" id="IPR000089">
    <property type="entry name" value="Biotin_lipoyl"/>
</dbReference>
<feature type="domain" description="Lipoyl-binding" evidence="2">
    <location>
        <begin position="82"/>
        <end position="156"/>
    </location>
</feature>